<accession>A0ABM6RLW9</accession>
<name>A0ABM6RLW9_9RHOB</name>
<reference evidence="2 3" key="2">
    <citation type="journal article" date="2017" name="Int. J. Syst. Evol. Microbiol.">
        <title>Adaptation of Surface-Associated Bacteria to the Open Ocean: A Genomically Distinct Subpopulation of Phaeobacter gallaeciensis Colonizes Pacific Mesozooplankton.</title>
        <authorList>
            <person name="Freese H.M."/>
            <person name="Methner A."/>
            <person name="Overmann J."/>
        </authorList>
    </citation>
    <scope>NUCLEOTIDE SEQUENCE [LARGE SCALE GENOMIC DNA]</scope>
    <source>
        <strain evidence="2 3">P66</strain>
        <plasmid evidence="2 3">pP66_i</plasmid>
    </source>
</reference>
<dbReference type="EMBL" id="CP010705">
    <property type="protein sequence ID" value="AUQ93845.1"/>
    <property type="molecule type" value="Genomic_DNA"/>
</dbReference>
<dbReference type="Proteomes" id="UP000236536">
    <property type="component" value="Plasmid pP66_i"/>
</dbReference>
<dbReference type="Proteomes" id="UP000236536">
    <property type="component" value="Chromosome"/>
</dbReference>
<protein>
    <submittedName>
        <fullName evidence="2">Uncharacterized protein</fullName>
    </submittedName>
</protein>
<evidence type="ECO:0000313" key="2">
    <source>
        <dbReference type="EMBL" id="AUQ97412.1"/>
    </source>
</evidence>
<evidence type="ECO:0000313" key="3">
    <source>
        <dbReference type="Proteomes" id="UP000236536"/>
    </source>
</evidence>
<dbReference type="EMBL" id="CP010714">
    <property type="protein sequence ID" value="AUQ97412.1"/>
    <property type="molecule type" value="Genomic_DNA"/>
</dbReference>
<keyword evidence="2" id="KW-0614">Plasmid</keyword>
<gene>
    <name evidence="1" type="ORF">PhaeoP66_01041</name>
    <name evidence="2" type="ORF">PhaeoP66_04686</name>
</gene>
<reference evidence="2 3" key="1">
    <citation type="journal article" date="2017" name="Genome Biol. Evol.">
        <title>Trajectories and Drivers of Genome Evolution in Surface-Associated Marine Phaeobacter.</title>
        <authorList>
            <person name="Freese H.M."/>
            <person name="Sikorski J."/>
            <person name="Bunk B."/>
            <person name="Scheuner C."/>
            <person name="Meier-Kolthoff J.P."/>
            <person name="Sproer C."/>
            <person name="Gram L."/>
            <person name="Overmann J."/>
        </authorList>
    </citation>
    <scope>NUCLEOTIDE SEQUENCE [LARGE SCALE GENOMIC DNA]</scope>
    <source>
        <strain evidence="2 3">P66</strain>
        <plasmid evidence="2 3">pP66_i</plasmid>
    </source>
</reference>
<sequence length="81" mass="8609">MDILIEKMRNSSLRKHPASTLGSAGLFIKNAAGTEGRHPRFVANWGQARLHDVAPVSSLLEPGRVGAACAARPFFQGGCHA</sequence>
<evidence type="ECO:0000313" key="1">
    <source>
        <dbReference type="EMBL" id="AUQ93845.1"/>
    </source>
</evidence>
<proteinExistence type="predicted"/>
<geneLocation type="plasmid" evidence="2 3">
    <name>pP66_i</name>
</geneLocation>
<organism evidence="2 3">
    <name type="scientific">Phaeobacter inhibens</name>
    <dbReference type="NCBI Taxonomy" id="221822"/>
    <lineage>
        <taxon>Bacteria</taxon>
        <taxon>Pseudomonadati</taxon>
        <taxon>Pseudomonadota</taxon>
        <taxon>Alphaproteobacteria</taxon>
        <taxon>Rhodobacterales</taxon>
        <taxon>Roseobacteraceae</taxon>
        <taxon>Phaeobacter</taxon>
    </lineage>
</organism>
<keyword evidence="3" id="KW-1185">Reference proteome</keyword>